<dbReference type="RefSeq" id="WP_203698011.1">
    <property type="nucleotide sequence ID" value="NZ_BAAALC010000003.1"/>
</dbReference>
<accession>A0A8J3L811</accession>
<name>A0A8J3L811_9ACTN</name>
<proteinExistence type="predicted"/>
<gene>
    <name evidence="1" type="ORF">Cco03nite_68760</name>
</gene>
<evidence type="ECO:0000313" key="2">
    <source>
        <dbReference type="Proteomes" id="UP000630887"/>
    </source>
</evidence>
<dbReference type="EMBL" id="BONI01000082">
    <property type="protein sequence ID" value="GIG10176.1"/>
    <property type="molecule type" value="Genomic_DNA"/>
</dbReference>
<keyword evidence="2" id="KW-1185">Reference proteome</keyword>
<dbReference type="Proteomes" id="UP000630887">
    <property type="component" value="Unassembled WGS sequence"/>
</dbReference>
<sequence>MRIRRIEACARCGKVRRVAARKLCGSCTTTVRRDGTRDQWPRVYRRLADVVEDYRHLHASGESEQQITRRLGYAHPYSLRAALRRAGVR</sequence>
<evidence type="ECO:0000313" key="1">
    <source>
        <dbReference type="EMBL" id="GIG10176.1"/>
    </source>
</evidence>
<dbReference type="AlphaFoldDB" id="A0A8J3L811"/>
<reference evidence="1 2" key="1">
    <citation type="submission" date="2021-01" db="EMBL/GenBank/DDBJ databases">
        <title>Whole genome shotgun sequence of Catellatospora coxensis NBRC 107359.</title>
        <authorList>
            <person name="Komaki H."/>
            <person name="Tamura T."/>
        </authorList>
    </citation>
    <scope>NUCLEOTIDE SEQUENCE [LARGE SCALE GENOMIC DNA]</scope>
    <source>
        <strain evidence="1 2">NBRC 107359</strain>
    </source>
</reference>
<comment type="caution">
    <text evidence="1">The sequence shown here is derived from an EMBL/GenBank/DDBJ whole genome shotgun (WGS) entry which is preliminary data.</text>
</comment>
<protein>
    <submittedName>
        <fullName evidence="1">Uncharacterized protein</fullName>
    </submittedName>
</protein>
<organism evidence="1 2">
    <name type="scientific">Catellatospora coxensis</name>
    <dbReference type="NCBI Taxonomy" id="310354"/>
    <lineage>
        <taxon>Bacteria</taxon>
        <taxon>Bacillati</taxon>
        <taxon>Actinomycetota</taxon>
        <taxon>Actinomycetes</taxon>
        <taxon>Micromonosporales</taxon>
        <taxon>Micromonosporaceae</taxon>
        <taxon>Catellatospora</taxon>
    </lineage>
</organism>